<dbReference type="EMBL" id="FWFV01000011">
    <property type="protein sequence ID" value="SLN63955.1"/>
    <property type="molecule type" value="Genomic_DNA"/>
</dbReference>
<sequence length="306" mass="33447">MSTELLEDAIAGLSASPKTLSPKWLYDERGSELFEQITELPEYYLTRAETGILEVHAGKLVDLVPAGGALIELGSGASVKTRLLLDAATHLDAYVPVDISADFLHRTADDLRGRYPDLRIVPLVGDFSQPLDLPQPVMDHPKVGFFPGSTIGNLGPRAARALLRNARTWRNVQGFILGFDLVKNQRELVAAYDDARGVTARFIGNILVRLNRETGANFDPEAFSYEARWNAEATRIDMRLVSTRQQVVDLAGTRIAFEAGESIHVSASRKFTPDSLAALVGSAGWKLDRTLTDAGNRFAIAFLTPA</sequence>
<dbReference type="PIRSF" id="PIRSF018005">
    <property type="entry name" value="UCP018005"/>
    <property type="match status" value="1"/>
</dbReference>
<proteinExistence type="predicted"/>
<dbReference type="InterPro" id="IPR017804">
    <property type="entry name" value="MeTrfase_EgtD-like"/>
</dbReference>
<accession>A0A1Y5TH76</accession>
<dbReference type="SUPFAM" id="SSF53335">
    <property type="entry name" value="S-adenosyl-L-methionine-dependent methyltransferases"/>
    <property type="match status" value="1"/>
</dbReference>
<keyword evidence="5" id="KW-1185">Reference proteome</keyword>
<dbReference type="Pfam" id="PF10017">
    <property type="entry name" value="Methyltransf_33"/>
    <property type="match status" value="1"/>
</dbReference>
<evidence type="ECO:0000313" key="5">
    <source>
        <dbReference type="Proteomes" id="UP000193870"/>
    </source>
</evidence>
<dbReference type="STRING" id="315423.SAMN04488020_11210"/>
<dbReference type="InterPro" id="IPR035094">
    <property type="entry name" value="EgtD"/>
</dbReference>
<gene>
    <name evidence="4" type="primary">egtD</name>
    <name evidence="4" type="ORF">PAM7066_03184</name>
</gene>
<evidence type="ECO:0000259" key="3">
    <source>
        <dbReference type="Pfam" id="PF10017"/>
    </source>
</evidence>
<evidence type="ECO:0000256" key="1">
    <source>
        <dbReference type="ARBA" id="ARBA00022603"/>
    </source>
</evidence>
<keyword evidence="1 4" id="KW-0489">Methyltransferase</keyword>
<dbReference type="AlphaFoldDB" id="A0A1Y5TH76"/>
<dbReference type="Proteomes" id="UP000193870">
    <property type="component" value="Unassembled WGS sequence"/>
</dbReference>
<dbReference type="PANTHER" id="PTHR43397">
    <property type="entry name" value="ERGOTHIONEINE BIOSYNTHESIS PROTEIN 1"/>
    <property type="match status" value="1"/>
</dbReference>
<evidence type="ECO:0000256" key="2">
    <source>
        <dbReference type="ARBA" id="ARBA00022679"/>
    </source>
</evidence>
<dbReference type="GO" id="GO:0052706">
    <property type="term" value="F:L-histidine N(alpha)-methyltransferase activity"/>
    <property type="evidence" value="ECO:0007669"/>
    <property type="project" value="UniProtKB-EC"/>
</dbReference>
<dbReference type="InterPro" id="IPR051128">
    <property type="entry name" value="EgtD_Methyltrsf_superfamily"/>
</dbReference>
<name>A0A1Y5TH76_9RHOB</name>
<organism evidence="4 5">
    <name type="scientific">Palleronia marisminoris</name>
    <dbReference type="NCBI Taxonomy" id="315423"/>
    <lineage>
        <taxon>Bacteria</taxon>
        <taxon>Pseudomonadati</taxon>
        <taxon>Pseudomonadota</taxon>
        <taxon>Alphaproteobacteria</taxon>
        <taxon>Rhodobacterales</taxon>
        <taxon>Roseobacteraceae</taxon>
        <taxon>Palleronia</taxon>
    </lineage>
</organism>
<reference evidence="4 5" key="1">
    <citation type="submission" date="2017-03" db="EMBL/GenBank/DDBJ databases">
        <authorList>
            <person name="Afonso C.L."/>
            <person name="Miller P.J."/>
            <person name="Scott M.A."/>
            <person name="Spackman E."/>
            <person name="Goraichik I."/>
            <person name="Dimitrov K.M."/>
            <person name="Suarez D.L."/>
            <person name="Swayne D.E."/>
        </authorList>
    </citation>
    <scope>NUCLEOTIDE SEQUENCE [LARGE SCALE GENOMIC DNA]</scope>
    <source>
        <strain evidence="4 5">CECT 7066</strain>
    </source>
</reference>
<keyword evidence="2 4" id="KW-0808">Transferase</keyword>
<dbReference type="PANTHER" id="PTHR43397:SF1">
    <property type="entry name" value="ERGOTHIONEINE BIOSYNTHESIS PROTEIN 1"/>
    <property type="match status" value="1"/>
</dbReference>
<dbReference type="InterPro" id="IPR029063">
    <property type="entry name" value="SAM-dependent_MTases_sf"/>
</dbReference>
<evidence type="ECO:0000313" key="4">
    <source>
        <dbReference type="EMBL" id="SLN63955.1"/>
    </source>
</evidence>
<dbReference type="NCBIfam" id="TIGR03438">
    <property type="entry name" value="egtD_ergothio"/>
    <property type="match status" value="1"/>
</dbReference>
<dbReference type="Gene3D" id="3.40.50.150">
    <property type="entry name" value="Vaccinia Virus protein VP39"/>
    <property type="match status" value="1"/>
</dbReference>
<dbReference type="InterPro" id="IPR019257">
    <property type="entry name" value="MeTrfase_dom"/>
</dbReference>
<feature type="domain" description="Histidine-specific methyltransferase SAM-dependent" evidence="3">
    <location>
        <begin position="7"/>
        <end position="303"/>
    </location>
</feature>
<dbReference type="EC" id="2.1.1.44" evidence="4"/>
<protein>
    <submittedName>
        <fullName evidence="4">Histidine-specific methyltransferase EgtD</fullName>
        <ecNumber evidence="4">2.1.1.44</ecNumber>
    </submittedName>
</protein>
<dbReference type="GO" id="GO:0032259">
    <property type="term" value="P:methylation"/>
    <property type="evidence" value="ECO:0007669"/>
    <property type="project" value="UniProtKB-KW"/>
</dbReference>
<dbReference type="RefSeq" id="WP_245749720.1">
    <property type="nucleotide sequence ID" value="NZ_FOPF01000012.1"/>
</dbReference>